<dbReference type="AlphaFoldDB" id="A0A1H0Y4G8"/>
<dbReference type="Pfam" id="PF05193">
    <property type="entry name" value="Peptidase_M16_C"/>
    <property type="match status" value="1"/>
</dbReference>
<dbReference type="InterPro" id="IPR007863">
    <property type="entry name" value="Peptidase_M16_C"/>
</dbReference>
<dbReference type="PANTHER" id="PTHR43016:SF13">
    <property type="entry name" value="PRESEQUENCE PROTEASE, MITOCHONDRIAL"/>
    <property type="match status" value="1"/>
</dbReference>
<sequence length="964" mass="108352">MVFKQIETQELPDIQSVGTIYEHVETGAKVLYLANDDSNKAFTIGFKTPPYNDNGIAHIIEHSVLNGSEKYPSKEPFVELVKGSLNTFVNAMTFSDKTIYPVASTNKKDFMHLMSVYLDAVFKPNFYDNAQILAQEGWHHHLESAEDDLIYKGVVYNEMKGATASPERQVQQHLTHQLYPNSIYRHESGGSPKAIPSLTQEEFVAFHQTCYHPSNSLTVLYGDIEEKETFAALEDYFSGAGKQSEKVNLSFEPTVPDDAVFEDTYSITAGDNPEGKDYLALGWHVSEPNDVLDMYGLEVLEKILFGNNQSPLKKALLDADIGGDIIGGVADFGYPTGFMITAKYSDASKMTRFKEVVQETLKQLMTEGIDEGLIDAALNKITFQTKEAAISEDNPRGVIYAINAYQSWLYDKSPYVNLQFSGYLKELGELAGKGYFEHLIKEKLVNNPLRTAVILKAEPGKSDQLEAESHQQLQEYKANLSKEEIDKMVAQTQELIKRQEAPDKPEDLAKIPTLTKEDLSTQVEEYPLTVIPFNEGTHFYQAEQFTSGIDYLSLYIDLKDVAAEEYQWLSLLSHLLGKLATEKYDVATLQRQKDLYTGGIYGKIDIYEDKAGQLQPYFILRGKSLESSFEELVSLLHEIVCHTQFDNKDEILKITQQLISNFERRINSSSHALAANRALSQVKSSAKLNERISGMDQFQFLKDIRADLQSDKSKEVTERIMQTVNGLLNKKRLNILYVGEKDRGVVVKEKLQAAFSELTSAELGEPAVIKPGAKQHEAYVTAQDVNYVAVASNANDKFDYTGAAKVLATAIRYSYLWNEIRVKGGAYGSLYNHQRTGQFALSSYRDPNIRKTLETYKGLPNYVAQMELSDSELLKYIIGTISPMEQPKSAFSKGLTAFNRLKTGVTREELVHLKEEILAVDSNALQMLNKGLNSVLEESTVVVIGNKAQIEIEKDLFDKVYELY</sequence>
<keyword evidence="3" id="KW-1185">Reference proteome</keyword>
<dbReference type="SMART" id="SM01264">
    <property type="entry name" value="M16C_associated"/>
    <property type="match status" value="1"/>
</dbReference>
<dbReference type="Gene3D" id="3.30.830.10">
    <property type="entry name" value="Metalloenzyme, LuxS/M16 peptidase-like"/>
    <property type="match status" value="4"/>
</dbReference>
<name>A0A1H0Y4G8_9LACT</name>
<gene>
    <name evidence="2" type="ORF">SAMN04487752_0695</name>
</gene>
<dbReference type="Pfam" id="PF22516">
    <property type="entry name" value="PreP_C"/>
    <property type="match status" value="1"/>
</dbReference>
<dbReference type="InterPro" id="IPR011765">
    <property type="entry name" value="Pept_M16_N"/>
</dbReference>
<evidence type="ECO:0000313" key="3">
    <source>
        <dbReference type="Proteomes" id="UP000199481"/>
    </source>
</evidence>
<evidence type="ECO:0000313" key="2">
    <source>
        <dbReference type="EMBL" id="SDQ10038.1"/>
    </source>
</evidence>
<dbReference type="OrthoDB" id="9762027at2"/>
<evidence type="ECO:0000259" key="1">
    <source>
        <dbReference type="SMART" id="SM01264"/>
    </source>
</evidence>
<dbReference type="GO" id="GO:0046872">
    <property type="term" value="F:metal ion binding"/>
    <property type="evidence" value="ECO:0007669"/>
    <property type="project" value="InterPro"/>
</dbReference>
<proteinExistence type="predicted"/>
<dbReference type="InterPro" id="IPR055130">
    <property type="entry name" value="PreP_C"/>
</dbReference>
<dbReference type="PANTHER" id="PTHR43016">
    <property type="entry name" value="PRESEQUENCE PROTEASE"/>
    <property type="match status" value="1"/>
</dbReference>
<dbReference type="GO" id="GO:0004222">
    <property type="term" value="F:metalloendopeptidase activity"/>
    <property type="evidence" value="ECO:0007669"/>
    <property type="project" value="TreeGrafter"/>
</dbReference>
<dbReference type="SUPFAM" id="SSF63411">
    <property type="entry name" value="LuxS/MPP-like metallohydrolase"/>
    <property type="match status" value="4"/>
</dbReference>
<dbReference type="GO" id="GO:0016485">
    <property type="term" value="P:protein processing"/>
    <property type="evidence" value="ECO:0007669"/>
    <property type="project" value="TreeGrafter"/>
</dbReference>
<reference evidence="3" key="1">
    <citation type="submission" date="2016-10" db="EMBL/GenBank/DDBJ databases">
        <authorList>
            <person name="Varghese N."/>
            <person name="Submissions S."/>
        </authorList>
    </citation>
    <scope>NUCLEOTIDE SEQUENCE [LARGE SCALE GENOMIC DNA]</scope>
    <source>
        <strain evidence="3">MPL-11</strain>
    </source>
</reference>
<dbReference type="Proteomes" id="UP000199481">
    <property type="component" value="Unassembled WGS sequence"/>
</dbReference>
<dbReference type="Pfam" id="PF00675">
    <property type="entry name" value="Peptidase_M16"/>
    <property type="match status" value="1"/>
</dbReference>
<feature type="domain" description="Peptidase M16C associated" evidence="1">
    <location>
        <begin position="455"/>
        <end position="704"/>
    </location>
</feature>
<dbReference type="InterPro" id="IPR013578">
    <property type="entry name" value="Peptidase_M16C_assoc"/>
</dbReference>
<organism evidence="2 3">
    <name type="scientific">Carnobacterium viridans</name>
    <dbReference type="NCBI Taxonomy" id="174587"/>
    <lineage>
        <taxon>Bacteria</taxon>
        <taxon>Bacillati</taxon>
        <taxon>Bacillota</taxon>
        <taxon>Bacilli</taxon>
        <taxon>Lactobacillales</taxon>
        <taxon>Carnobacteriaceae</taxon>
        <taxon>Carnobacterium</taxon>
    </lineage>
</organism>
<dbReference type="EMBL" id="FNJW01000008">
    <property type="protein sequence ID" value="SDQ10038.1"/>
    <property type="molecule type" value="Genomic_DNA"/>
</dbReference>
<dbReference type="Pfam" id="PF08367">
    <property type="entry name" value="M16C_assoc"/>
    <property type="match status" value="1"/>
</dbReference>
<dbReference type="InterPro" id="IPR011249">
    <property type="entry name" value="Metalloenz_LuxS/M16"/>
</dbReference>
<protein>
    <submittedName>
        <fullName evidence="2">Hydrogenase-3 nickel incorporation protein HypA</fullName>
    </submittedName>
</protein>
<dbReference type="RefSeq" id="WP_089975244.1">
    <property type="nucleotide sequence ID" value="NZ_CP084916.1"/>
</dbReference>
<accession>A0A1H0Y4G8</accession>